<dbReference type="Gene3D" id="3.30.54.20">
    <property type="match status" value="1"/>
</dbReference>
<comment type="similarity">
    <text evidence="1">Belongs to the class-II aminoacyl-tRNA synthetase family.</text>
</comment>
<evidence type="ECO:0000256" key="5">
    <source>
        <dbReference type="ARBA" id="ARBA00022741"/>
    </source>
</evidence>
<dbReference type="EMBL" id="PFSE01000051">
    <property type="protein sequence ID" value="PJC28688.1"/>
    <property type="molecule type" value="Genomic_DNA"/>
</dbReference>
<dbReference type="InterPro" id="IPR045864">
    <property type="entry name" value="aa-tRNA-synth_II/BPL/LPL"/>
</dbReference>
<dbReference type="PRINTS" id="PR00980">
    <property type="entry name" value="TRNASYNTHALA"/>
</dbReference>
<evidence type="ECO:0000256" key="3">
    <source>
        <dbReference type="ARBA" id="ARBA00022555"/>
    </source>
</evidence>
<dbReference type="AlphaFoldDB" id="A0A2M8EUA0"/>
<protein>
    <recommendedName>
        <fullName evidence="2">alanine--tRNA ligase</fullName>
        <ecNumber evidence="2">6.1.1.7</ecNumber>
    </recommendedName>
</protein>
<name>A0A2M8EUA0_9BACT</name>
<dbReference type="Proteomes" id="UP000230885">
    <property type="component" value="Unassembled WGS sequence"/>
</dbReference>
<dbReference type="InterPro" id="IPR018162">
    <property type="entry name" value="Ala-tRNA-ligase_IIc_anticod-bd"/>
</dbReference>
<dbReference type="SUPFAM" id="SSF101353">
    <property type="entry name" value="Putative anticodon-binding domain of alanyl-tRNA synthetase (AlaRS)"/>
    <property type="match status" value="1"/>
</dbReference>
<dbReference type="PROSITE" id="PS50860">
    <property type="entry name" value="AA_TRNA_LIGASE_II_ALA"/>
    <property type="match status" value="1"/>
</dbReference>
<dbReference type="PANTHER" id="PTHR11777">
    <property type="entry name" value="ALANYL-TRNA SYNTHETASE"/>
    <property type="match status" value="1"/>
</dbReference>
<feature type="domain" description="Alanyl-transfer RNA synthetases family profile" evidence="10">
    <location>
        <begin position="1"/>
        <end position="566"/>
    </location>
</feature>
<gene>
    <name evidence="11" type="ORF">CO053_03260</name>
</gene>
<dbReference type="InterPro" id="IPR018165">
    <property type="entry name" value="Ala-tRNA-synth_IIc_core"/>
</dbReference>
<dbReference type="InterPro" id="IPR002318">
    <property type="entry name" value="Ala-tRNA-lgiase_IIc"/>
</dbReference>
<dbReference type="SUPFAM" id="SSF55186">
    <property type="entry name" value="ThrRS/AlaRS common domain"/>
    <property type="match status" value="1"/>
</dbReference>
<sequence>KQIPSASLLPENDPTTLFISAGMHPLVPYLLGEPHPLGKRLCSLQKCLRTGDIESVGDSFHQTFFEMLGNWSLGDYWKEDQIAWSFDFLTKILNIPAEKILITCFAGDSDAPKDEETAGLWEKVGIHKERIYFLNKSDNWWGPAGQTGPCGPDTEMYYDTGKEKCGPECKPSCDCGKYLEFWNDVFMQYNKTNGGKYEPLKQKNIDTGMGVERMLMVLNNNFDAYKLDVLWPVIQKIEEISGKSYEEEENKRPMRIIADHLRASVFILAEGIVPSNTEQGYVLRRLIRRSIRFGQGIGIKEPFTSLVAGEVVKIMGDTYPEVKNKEASIKEELSGEENKFSQTLSRGLKEFLRFFDKNKTFCGADAFFLYESYGFPFELTCELAAEKGCFINQEEYKKALEQHQQKSRTGAEKKFAGGLADQSETTTKYHTVTHLLHKALREVLGTAVHQAGSNITAERLRFDFTYPQKPTGVEIKQIEELINKQIEADLPVRVETMSLEEAKNKGALAFFEQKYGDRVKMYSIGEFSKEVCGGPHVSSTRAIGKIKIFKEESCGAGKRRIYAKIV</sequence>
<dbReference type="Pfam" id="PF07973">
    <property type="entry name" value="tRNA_SAD"/>
    <property type="match status" value="1"/>
</dbReference>
<dbReference type="EC" id="6.1.1.7" evidence="2"/>
<evidence type="ECO:0000313" key="12">
    <source>
        <dbReference type="Proteomes" id="UP000230885"/>
    </source>
</evidence>
<dbReference type="InterPro" id="IPR050058">
    <property type="entry name" value="Ala-tRNA_ligase"/>
</dbReference>
<keyword evidence="6" id="KW-0067">ATP-binding</keyword>
<dbReference type="GO" id="GO:0005524">
    <property type="term" value="F:ATP binding"/>
    <property type="evidence" value="ECO:0007669"/>
    <property type="project" value="UniProtKB-KW"/>
</dbReference>
<evidence type="ECO:0000256" key="4">
    <source>
        <dbReference type="ARBA" id="ARBA00022598"/>
    </source>
</evidence>
<dbReference type="GO" id="GO:0004813">
    <property type="term" value="F:alanine-tRNA ligase activity"/>
    <property type="evidence" value="ECO:0007669"/>
    <property type="project" value="UniProtKB-EC"/>
</dbReference>
<keyword evidence="3" id="KW-0820">tRNA-binding</keyword>
<comment type="caution">
    <text evidence="11">The sequence shown here is derived from an EMBL/GenBank/DDBJ whole genome shotgun (WGS) entry which is preliminary data.</text>
</comment>
<keyword evidence="9" id="KW-0030">Aminoacyl-tRNA synthetase</keyword>
<evidence type="ECO:0000256" key="7">
    <source>
        <dbReference type="ARBA" id="ARBA00022884"/>
    </source>
</evidence>
<dbReference type="SMART" id="SM00863">
    <property type="entry name" value="tRNA_SAD"/>
    <property type="match status" value="1"/>
</dbReference>
<dbReference type="CDD" id="cd00673">
    <property type="entry name" value="AlaRS_core"/>
    <property type="match status" value="1"/>
</dbReference>
<organism evidence="11 12">
    <name type="scientific">Candidatus Shapirobacteria bacterium CG_4_9_14_0_2_um_filter_40_11</name>
    <dbReference type="NCBI Taxonomy" id="1974876"/>
    <lineage>
        <taxon>Bacteria</taxon>
        <taxon>Candidatus Shapironibacteriota</taxon>
    </lineage>
</organism>
<evidence type="ECO:0000313" key="11">
    <source>
        <dbReference type="EMBL" id="PJC28688.1"/>
    </source>
</evidence>
<keyword evidence="8" id="KW-0648">Protein biosynthesis</keyword>
<dbReference type="Gene3D" id="3.30.930.10">
    <property type="entry name" value="Bira Bifunctional Protein, Domain 2"/>
    <property type="match status" value="1"/>
</dbReference>
<evidence type="ECO:0000256" key="8">
    <source>
        <dbReference type="ARBA" id="ARBA00022917"/>
    </source>
</evidence>
<proteinExistence type="inferred from homology"/>
<dbReference type="InterPro" id="IPR012947">
    <property type="entry name" value="tRNA_SAD"/>
</dbReference>
<keyword evidence="7" id="KW-0694">RNA-binding</keyword>
<reference evidence="12" key="1">
    <citation type="submission" date="2017-09" db="EMBL/GenBank/DDBJ databases">
        <title>Depth-based differentiation of microbial function through sediment-hosted aquifers and enrichment of novel symbionts in the deep terrestrial subsurface.</title>
        <authorList>
            <person name="Probst A.J."/>
            <person name="Ladd B."/>
            <person name="Jarett J.K."/>
            <person name="Geller-Mcgrath D.E."/>
            <person name="Sieber C.M.K."/>
            <person name="Emerson J.B."/>
            <person name="Anantharaman K."/>
            <person name="Thomas B.C."/>
            <person name="Malmstrom R."/>
            <person name="Stieglmeier M."/>
            <person name="Klingl A."/>
            <person name="Woyke T."/>
            <person name="Ryan C.M."/>
            <person name="Banfield J.F."/>
        </authorList>
    </citation>
    <scope>NUCLEOTIDE SEQUENCE [LARGE SCALE GENOMIC DNA]</scope>
</reference>
<dbReference type="GO" id="GO:0005829">
    <property type="term" value="C:cytosol"/>
    <property type="evidence" value="ECO:0007669"/>
    <property type="project" value="TreeGrafter"/>
</dbReference>
<dbReference type="FunFam" id="3.30.980.10:FF:000004">
    <property type="entry name" value="Alanine--tRNA ligase, cytoplasmic"/>
    <property type="match status" value="1"/>
</dbReference>
<dbReference type="GO" id="GO:0000049">
    <property type="term" value="F:tRNA binding"/>
    <property type="evidence" value="ECO:0007669"/>
    <property type="project" value="UniProtKB-KW"/>
</dbReference>
<dbReference type="HAMAP" id="MF_00036_B">
    <property type="entry name" value="Ala_tRNA_synth_B"/>
    <property type="match status" value="1"/>
</dbReference>
<evidence type="ECO:0000256" key="2">
    <source>
        <dbReference type="ARBA" id="ARBA00013168"/>
    </source>
</evidence>
<dbReference type="Pfam" id="PF01411">
    <property type="entry name" value="tRNA-synt_2c"/>
    <property type="match status" value="1"/>
</dbReference>
<dbReference type="Gene3D" id="3.30.980.10">
    <property type="entry name" value="Threonyl-trna Synthetase, Chain A, domain 2"/>
    <property type="match status" value="1"/>
</dbReference>
<dbReference type="PANTHER" id="PTHR11777:SF9">
    <property type="entry name" value="ALANINE--TRNA LIGASE, CYTOPLASMIC"/>
    <property type="match status" value="1"/>
</dbReference>
<evidence type="ECO:0000256" key="9">
    <source>
        <dbReference type="ARBA" id="ARBA00023146"/>
    </source>
</evidence>
<dbReference type="SUPFAM" id="SSF55681">
    <property type="entry name" value="Class II aaRS and biotin synthetases"/>
    <property type="match status" value="1"/>
</dbReference>
<dbReference type="InterPro" id="IPR018163">
    <property type="entry name" value="Thr/Ala-tRNA-synth_IIc_edit"/>
</dbReference>
<feature type="non-terminal residue" evidence="11">
    <location>
        <position position="1"/>
    </location>
</feature>
<accession>A0A2M8EUA0</accession>
<dbReference type="GO" id="GO:0006419">
    <property type="term" value="P:alanyl-tRNA aminoacylation"/>
    <property type="evidence" value="ECO:0007669"/>
    <property type="project" value="InterPro"/>
</dbReference>
<keyword evidence="4 11" id="KW-0436">Ligase</keyword>
<evidence type="ECO:0000259" key="10">
    <source>
        <dbReference type="PROSITE" id="PS50860"/>
    </source>
</evidence>
<dbReference type="GO" id="GO:0002161">
    <property type="term" value="F:aminoacyl-tRNA deacylase activity"/>
    <property type="evidence" value="ECO:0007669"/>
    <property type="project" value="TreeGrafter"/>
</dbReference>
<dbReference type="InterPro" id="IPR023033">
    <property type="entry name" value="Ala_tRNA_ligase_euk/bac"/>
</dbReference>
<evidence type="ECO:0000256" key="6">
    <source>
        <dbReference type="ARBA" id="ARBA00022840"/>
    </source>
</evidence>
<keyword evidence="5" id="KW-0547">Nucleotide-binding</keyword>
<evidence type="ECO:0000256" key="1">
    <source>
        <dbReference type="ARBA" id="ARBA00008226"/>
    </source>
</evidence>
<dbReference type="NCBIfam" id="NF002436">
    <property type="entry name" value="PRK01584.1"/>
    <property type="match status" value="1"/>
</dbReference>
<dbReference type="InterPro" id="IPR018164">
    <property type="entry name" value="Ala-tRNA-synth_IIc_N"/>
</dbReference>